<dbReference type="CDD" id="cd17546">
    <property type="entry name" value="REC_hyHK_CKI1_RcsC-like"/>
    <property type="match status" value="1"/>
</dbReference>
<dbReference type="GO" id="GO:0000160">
    <property type="term" value="P:phosphorelay signal transduction system"/>
    <property type="evidence" value="ECO:0007669"/>
    <property type="project" value="InterPro"/>
</dbReference>
<dbReference type="PANTHER" id="PTHR45339:SF6">
    <property type="entry name" value="SENSORY HISTIDINE PROTEIN KINASE"/>
    <property type="match status" value="1"/>
</dbReference>
<dbReference type="PANTHER" id="PTHR45339">
    <property type="entry name" value="HYBRID SIGNAL TRANSDUCTION HISTIDINE KINASE J"/>
    <property type="match status" value="1"/>
</dbReference>
<dbReference type="OrthoDB" id="60033at2759"/>
<evidence type="ECO:0000256" key="1">
    <source>
        <dbReference type="ARBA" id="ARBA00022553"/>
    </source>
</evidence>
<dbReference type="Pfam" id="PF00072">
    <property type="entry name" value="Response_reg"/>
    <property type="match status" value="1"/>
</dbReference>
<dbReference type="PROSITE" id="PS50110">
    <property type="entry name" value="RESPONSE_REGULATORY"/>
    <property type="match status" value="1"/>
</dbReference>
<sequence>MPKCNGLEATKKLRELEVHQQYNIRLPIFALTADVQSSARDACLNAGMDGYLTKPLNQKVLVDTLRCYCKSS</sequence>
<dbReference type="AlphaFoldDB" id="A0A8H7S924"/>
<dbReference type="Proteomes" id="UP000646827">
    <property type="component" value="Unassembled WGS sequence"/>
</dbReference>
<comment type="caution">
    <text evidence="2">Lacks conserved residue(s) required for the propagation of feature annotation.</text>
</comment>
<organism evidence="4 5">
    <name type="scientific">Circinella minor</name>
    <dbReference type="NCBI Taxonomy" id="1195481"/>
    <lineage>
        <taxon>Eukaryota</taxon>
        <taxon>Fungi</taxon>
        <taxon>Fungi incertae sedis</taxon>
        <taxon>Mucoromycota</taxon>
        <taxon>Mucoromycotina</taxon>
        <taxon>Mucoromycetes</taxon>
        <taxon>Mucorales</taxon>
        <taxon>Lichtheimiaceae</taxon>
        <taxon>Circinella</taxon>
    </lineage>
</organism>
<dbReference type="EMBL" id="JAEPRB010000051">
    <property type="protein sequence ID" value="KAG2223962.1"/>
    <property type="molecule type" value="Genomic_DNA"/>
</dbReference>
<keyword evidence="1" id="KW-0597">Phosphoprotein</keyword>
<comment type="caution">
    <text evidence="4">The sequence shown here is derived from an EMBL/GenBank/DDBJ whole genome shotgun (WGS) entry which is preliminary data.</text>
</comment>
<dbReference type="SUPFAM" id="SSF52172">
    <property type="entry name" value="CheY-like"/>
    <property type="match status" value="1"/>
</dbReference>
<dbReference type="InterPro" id="IPR001789">
    <property type="entry name" value="Sig_transdc_resp-reg_receiver"/>
</dbReference>
<proteinExistence type="predicted"/>
<dbReference type="InterPro" id="IPR011006">
    <property type="entry name" value="CheY-like_superfamily"/>
</dbReference>
<accession>A0A8H7S924</accession>
<keyword evidence="5" id="KW-1185">Reference proteome</keyword>
<dbReference type="Gene3D" id="3.40.50.2300">
    <property type="match status" value="1"/>
</dbReference>
<feature type="domain" description="Response regulatory" evidence="3">
    <location>
        <begin position="1"/>
        <end position="69"/>
    </location>
</feature>
<evidence type="ECO:0000259" key="3">
    <source>
        <dbReference type="PROSITE" id="PS50110"/>
    </source>
</evidence>
<evidence type="ECO:0000313" key="5">
    <source>
        <dbReference type="Proteomes" id="UP000646827"/>
    </source>
</evidence>
<reference evidence="4 5" key="1">
    <citation type="submission" date="2020-12" db="EMBL/GenBank/DDBJ databases">
        <title>Metabolic potential, ecology and presence of endohyphal bacteria is reflected in genomic diversity of Mucoromycotina.</title>
        <authorList>
            <person name="Muszewska A."/>
            <person name="Okrasinska A."/>
            <person name="Steczkiewicz K."/>
            <person name="Drgas O."/>
            <person name="Orlowska M."/>
            <person name="Perlinska-Lenart U."/>
            <person name="Aleksandrzak-Piekarczyk T."/>
            <person name="Szatraj K."/>
            <person name="Zielenkiewicz U."/>
            <person name="Pilsyk S."/>
            <person name="Malc E."/>
            <person name="Mieczkowski P."/>
            <person name="Kruszewska J.S."/>
            <person name="Biernat P."/>
            <person name="Pawlowska J."/>
        </authorList>
    </citation>
    <scope>NUCLEOTIDE SEQUENCE [LARGE SCALE GENOMIC DNA]</scope>
    <source>
        <strain evidence="4 5">CBS 142.35</strain>
    </source>
</reference>
<gene>
    <name evidence="4" type="ORF">INT45_013419</name>
</gene>
<protein>
    <recommendedName>
        <fullName evidence="3">Response regulatory domain-containing protein</fullName>
    </recommendedName>
</protein>
<evidence type="ECO:0000313" key="4">
    <source>
        <dbReference type="EMBL" id="KAG2223962.1"/>
    </source>
</evidence>
<name>A0A8H7S924_9FUNG</name>
<evidence type="ECO:0000256" key="2">
    <source>
        <dbReference type="PROSITE-ProRule" id="PRU00169"/>
    </source>
</evidence>